<evidence type="ECO:0000313" key="2">
    <source>
        <dbReference type="Proteomes" id="UP000244446"/>
    </source>
</evidence>
<name>A0A2T7GBC0_9RHOB</name>
<accession>A0A2T7GBC0</accession>
<protein>
    <submittedName>
        <fullName evidence="1">Uncharacterized protein</fullName>
    </submittedName>
</protein>
<organism evidence="1 2">
    <name type="scientific">Pelagivirga sediminicola</name>
    <dbReference type="NCBI Taxonomy" id="2170575"/>
    <lineage>
        <taxon>Bacteria</taxon>
        <taxon>Pseudomonadati</taxon>
        <taxon>Pseudomonadota</taxon>
        <taxon>Alphaproteobacteria</taxon>
        <taxon>Rhodobacterales</taxon>
        <taxon>Paracoccaceae</taxon>
        <taxon>Pelagivirga</taxon>
    </lineage>
</organism>
<sequence>MGICIIKYVLFDKPDFGKAVVCNLPKSDAIETEYFRFHGALKWSIKSKLNPIRIINSQRPPFGVRHGNDFCPLDKFKESQIRVFRVNQGMLR</sequence>
<dbReference type="AlphaFoldDB" id="A0A2T7GBC0"/>
<gene>
    <name evidence="1" type="ORF">DC366_01770</name>
</gene>
<dbReference type="EMBL" id="QCYH01000001">
    <property type="protein sequence ID" value="PVA11712.1"/>
    <property type="molecule type" value="Genomic_DNA"/>
</dbReference>
<reference evidence="1 2" key="1">
    <citation type="submission" date="2018-04" db="EMBL/GenBank/DDBJ databases">
        <title>Pelagivirga bohaiensis gen. nov., sp. nov., a bacterium isolated from the Bohai Sea.</title>
        <authorList>
            <person name="Ji X."/>
        </authorList>
    </citation>
    <scope>NUCLEOTIDE SEQUENCE [LARGE SCALE GENOMIC DNA]</scope>
    <source>
        <strain evidence="1 2">BH-SD19</strain>
    </source>
</reference>
<dbReference type="Proteomes" id="UP000244446">
    <property type="component" value="Unassembled WGS sequence"/>
</dbReference>
<keyword evidence="2" id="KW-1185">Reference proteome</keyword>
<comment type="caution">
    <text evidence="1">The sequence shown here is derived from an EMBL/GenBank/DDBJ whole genome shotgun (WGS) entry which is preliminary data.</text>
</comment>
<proteinExistence type="predicted"/>
<evidence type="ECO:0000313" key="1">
    <source>
        <dbReference type="EMBL" id="PVA11712.1"/>
    </source>
</evidence>